<protein>
    <recommendedName>
        <fullName evidence="5">3-methylmercaptopropionyl-CoA ligase</fullName>
        <ecNumber evidence="4">6.2.1.44</ecNumber>
    </recommendedName>
</protein>
<dbReference type="Pfam" id="PF13193">
    <property type="entry name" value="AMP-binding_C"/>
    <property type="match status" value="1"/>
</dbReference>
<accession>A0A975D1R8</accession>
<dbReference type="GO" id="GO:0031956">
    <property type="term" value="F:medium-chain fatty acid-CoA ligase activity"/>
    <property type="evidence" value="ECO:0007669"/>
    <property type="project" value="TreeGrafter"/>
</dbReference>
<comment type="similarity">
    <text evidence="1">Belongs to the ATP-dependent AMP-binding enzyme family.</text>
</comment>
<dbReference type="Gene3D" id="3.40.50.12780">
    <property type="entry name" value="N-terminal domain of ligase-like"/>
    <property type="match status" value="1"/>
</dbReference>
<dbReference type="AlphaFoldDB" id="A0A975D1R8"/>
<evidence type="ECO:0000313" key="8">
    <source>
        <dbReference type="EMBL" id="QTH21367.1"/>
    </source>
</evidence>
<evidence type="ECO:0000256" key="1">
    <source>
        <dbReference type="ARBA" id="ARBA00006432"/>
    </source>
</evidence>
<dbReference type="InterPro" id="IPR025110">
    <property type="entry name" value="AMP-bd_C"/>
</dbReference>
<feature type="domain" description="AMP-binding enzyme C-terminal" evidence="7">
    <location>
        <begin position="453"/>
        <end position="528"/>
    </location>
</feature>
<dbReference type="InterPro" id="IPR020845">
    <property type="entry name" value="AMP-binding_CS"/>
</dbReference>
<dbReference type="Pfam" id="PF00501">
    <property type="entry name" value="AMP-binding"/>
    <property type="match status" value="1"/>
</dbReference>
<sequence length="561" mass="59626">MSEARPETSVNDRDPLLSERIAPERERAQCRVAVGLGDALAGAARQWGEREALVYRHQPAVADVAWSYAELDATADRLAASLVAQGYRPGERIAIWGPNHPEWILLEYAIAKAGLVLVALNPLYRPGELAFALGDSNAAAIFHADLIGGAPAATIVAEARPDVPALRGVHAFSSIWTALLPAAPDRLPRVEVDPGEALMIQYTSGTTGVPKAVRLSHAAIATTARNSYRRWGLGEGDRVCVGFPLFHVGGSGNSVPGACLNGATLLPLHIFKPGIALDILEQERCTAFIGVPTMLIAMLDDPSIAGRRLDALATIIVGGAPVTRDLLARCRATFGADVINCYGQTETCGVTTTTILGDGVDKKTRTSGTPLVGVSVSIRDGDGRPVPRNAIGQLFYSGPGAMTGYGSRPGVEDKSGWVASGDLATMDDDGYVAIVGRAKEMIIRGGENLSPVEIETYMKEHDAIGDVAVVGVPDPKYGEVVCAVVRLRPGHAVSGAAIRDWCAARISRWKVPHYVEFVDEFPLTPSGKIQKFRLRKDMSERLGLVEDPPLGATPSIEDART</sequence>
<dbReference type="FunFam" id="3.30.300.30:FF:000008">
    <property type="entry name" value="2,3-dihydroxybenzoate-AMP ligase"/>
    <property type="match status" value="1"/>
</dbReference>
<dbReference type="PANTHER" id="PTHR43201">
    <property type="entry name" value="ACYL-COA SYNTHETASE"/>
    <property type="match status" value="1"/>
</dbReference>
<evidence type="ECO:0000313" key="9">
    <source>
        <dbReference type="Proteomes" id="UP000664914"/>
    </source>
</evidence>
<dbReference type="GO" id="GO:0006631">
    <property type="term" value="P:fatty acid metabolic process"/>
    <property type="evidence" value="ECO:0007669"/>
    <property type="project" value="TreeGrafter"/>
</dbReference>
<dbReference type="Gene3D" id="3.30.300.30">
    <property type="match status" value="1"/>
</dbReference>
<dbReference type="InterPro" id="IPR045851">
    <property type="entry name" value="AMP-bd_C_sf"/>
</dbReference>
<name>A0A975D1R8_9SPHN</name>
<proteinExistence type="inferred from homology"/>
<evidence type="ECO:0000256" key="2">
    <source>
        <dbReference type="ARBA" id="ARBA00022598"/>
    </source>
</evidence>
<dbReference type="PROSITE" id="PS00455">
    <property type="entry name" value="AMP_BINDING"/>
    <property type="match status" value="1"/>
</dbReference>
<reference evidence="8" key="1">
    <citation type="submission" date="2020-07" db="EMBL/GenBank/DDBJ databases">
        <authorList>
            <person name="Camacho E."/>
        </authorList>
    </citation>
    <scope>NUCLEOTIDE SEQUENCE</scope>
    <source>
        <strain evidence="8">MPO218</strain>
    </source>
</reference>
<organism evidence="8 9">
    <name type="scientific">Rhizorhabdus wittichii</name>
    <dbReference type="NCBI Taxonomy" id="160791"/>
    <lineage>
        <taxon>Bacteria</taxon>
        <taxon>Pseudomonadati</taxon>
        <taxon>Pseudomonadota</taxon>
        <taxon>Alphaproteobacteria</taxon>
        <taxon>Sphingomonadales</taxon>
        <taxon>Sphingomonadaceae</taxon>
        <taxon>Rhizorhabdus</taxon>
    </lineage>
</organism>
<dbReference type="EMBL" id="CP059319">
    <property type="protein sequence ID" value="QTH21367.1"/>
    <property type="molecule type" value="Genomic_DNA"/>
</dbReference>
<evidence type="ECO:0000259" key="7">
    <source>
        <dbReference type="Pfam" id="PF13193"/>
    </source>
</evidence>
<dbReference type="InterPro" id="IPR000873">
    <property type="entry name" value="AMP-dep_synth/lig_dom"/>
</dbReference>
<dbReference type="EC" id="6.2.1.44" evidence="4"/>
<evidence type="ECO:0000256" key="5">
    <source>
        <dbReference type="ARBA" id="ARBA00067668"/>
    </source>
</evidence>
<dbReference type="PANTHER" id="PTHR43201:SF5">
    <property type="entry name" value="MEDIUM-CHAIN ACYL-COA LIGASE ACSF2, MITOCHONDRIAL"/>
    <property type="match status" value="1"/>
</dbReference>
<dbReference type="InterPro" id="IPR042099">
    <property type="entry name" value="ANL_N_sf"/>
</dbReference>
<keyword evidence="2" id="KW-0436">Ligase</keyword>
<feature type="domain" description="AMP-dependent synthetase/ligase" evidence="6">
    <location>
        <begin position="43"/>
        <end position="405"/>
    </location>
</feature>
<evidence type="ECO:0000256" key="3">
    <source>
        <dbReference type="ARBA" id="ARBA00051915"/>
    </source>
</evidence>
<evidence type="ECO:0000259" key="6">
    <source>
        <dbReference type="Pfam" id="PF00501"/>
    </source>
</evidence>
<comment type="catalytic activity">
    <reaction evidence="3">
        <text>3-(methylsulfanyl)propanoate + ATP + CoA = 3-(methylsulfanyl)propanoyl-CoA + AMP + diphosphate</text>
        <dbReference type="Rhea" id="RHEA:43052"/>
        <dbReference type="ChEBI" id="CHEBI:30616"/>
        <dbReference type="ChEBI" id="CHEBI:33019"/>
        <dbReference type="ChEBI" id="CHEBI:49016"/>
        <dbReference type="ChEBI" id="CHEBI:57287"/>
        <dbReference type="ChEBI" id="CHEBI:82815"/>
        <dbReference type="ChEBI" id="CHEBI:456215"/>
        <dbReference type="EC" id="6.2.1.44"/>
    </reaction>
    <physiologicalReaction direction="left-to-right" evidence="3">
        <dbReference type="Rhea" id="RHEA:43053"/>
    </physiologicalReaction>
</comment>
<dbReference type="Proteomes" id="UP000664914">
    <property type="component" value="Chromosome"/>
</dbReference>
<evidence type="ECO:0000256" key="4">
    <source>
        <dbReference type="ARBA" id="ARBA00066616"/>
    </source>
</evidence>
<reference evidence="8" key="2">
    <citation type="submission" date="2021-04" db="EMBL/GenBank/DDBJ databases">
        <title>Isolation and genomic analysis of the ibuprofen-degrading bacterium Sphingomonas strain MPO218.</title>
        <authorList>
            <person name="Aulestia M."/>
            <person name="Flores A."/>
            <person name="Mangas E.L."/>
            <person name="Perez-Pulido A.J."/>
            <person name="Santero E."/>
            <person name="Camacho E.M."/>
        </authorList>
    </citation>
    <scope>NUCLEOTIDE SEQUENCE</scope>
    <source>
        <strain evidence="8">MPO218</strain>
    </source>
</reference>
<gene>
    <name evidence="8" type="ORF">HRJ34_24115</name>
</gene>
<dbReference type="SUPFAM" id="SSF56801">
    <property type="entry name" value="Acetyl-CoA synthetase-like"/>
    <property type="match status" value="1"/>
</dbReference>